<evidence type="ECO:0000256" key="3">
    <source>
        <dbReference type="ARBA" id="ARBA00022827"/>
    </source>
</evidence>
<protein>
    <recommendedName>
        <fullName evidence="6">FAD-binding domain-containing protein</fullName>
    </recommendedName>
</protein>
<reference evidence="7 8" key="1">
    <citation type="submission" date="2019-06" db="EMBL/GenBank/DDBJ databases">
        <title>Draft genome sequence of the filamentous fungus Phialemoniopsis curvata isolated from diesel fuel.</title>
        <authorList>
            <person name="Varaljay V.A."/>
            <person name="Lyon W.J."/>
            <person name="Crouch A.L."/>
            <person name="Drake C.E."/>
            <person name="Hollomon J.M."/>
            <person name="Nadeau L.J."/>
            <person name="Nunn H.S."/>
            <person name="Stevenson B.S."/>
            <person name="Bojanowski C.L."/>
            <person name="Crookes-Goodson W.J."/>
        </authorList>
    </citation>
    <scope>NUCLEOTIDE SEQUENCE [LARGE SCALE GENOMIC DNA]</scope>
    <source>
        <strain evidence="7 8">D216</strain>
    </source>
</reference>
<keyword evidence="3" id="KW-0274">FAD</keyword>
<dbReference type="OrthoDB" id="417877at2759"/>
<keyword evidence="8" id="KW-1185">Reference proteome</keyword>
<accession>A0A507B6Z8</accession>
<dbReference type="SUPFAM" id="SSF54373">
    <property type="entry name" value="FAD-linked reductases, C-terminal domain"/>
    <property type="match status" value="1"/>
</dbReference>
<keyword evidence="2" id="KW-0285">Flavoprotein</keyword>
<comment type="caution">
    <text evidence="7">The sequence shown here is derived from an EMBL/GenBank/DDBJ whole genome shotgun (WGS) entry which is preliminary data.</text>
</comment>
<organism evidence="7 8">
    <name type="scientific">Thyridium curvatum</name>
    <dbReference type="NCBI Taxonomy" id="1093900"/>
    <lineage>
        <taxon>Eukaryota</taxon>
        <taxon>Fungi</taxon>
        <taxon>Dikarya</taxon>
        <taxon>Ascomycota</taxon>
        <taxon>Pezizomycotina</taxon>
        <taxon>Sordariomycetes</taxon>
        <taxon>Sordariomycetidae</taxon>
        <taxon>Thyridiales</taxon>
        <taxon>Thyridiaceae</taxon>
        <taxon>Thyridium</taxon>
    </lineage>
</organism>
<dbReference type="Gene3D" id="3.50.50.60">
    <property type="entry name" value="FAD/NAD(P)-binding domain"/>
    <property type="match status" value="1"/>
</dbReference>
<dbReference type="PRINTS" id="PR00420">
    <property type="entry name" value="RNGMNOXGNASE"/>
</dbReference>
<dbReference type="GeneID" id="41974279"/>
<dbReference type="GO" id="GO:0016491">
    <property type="term" value="F:oxidoreductase activity"/>
    <property type="evidence" value="ECO:0007669"/>
    <property type="project" value="UniProtKB-KW"/>
</dbReference>
<dbReference type="SUPFAM" id="SSF51905">
    <property type="entry name" value="FAD/NAD(P)-binding domain"/>
    <property type="match status" value="1"/>
</dbReference>
<evidence type="ECO:0000313" key="8">
    <source>
        <dbReference type="Proteomes" id="UP000319257"/>
    </source>
</evidence>
<evidence type="ECO:0000256" key="4">
    <source>
        <dbReference type="ARBA" id="ARBA00023002"/>
    </source>
</evidence>
<dbReference type="EMBL" id="SKBQ01000040">
    <property type="protein sequence ID" value="TPX12420.1"/>
    <property type="molecule type" value="Genomic_DNA"/>
</dbReference>
<evidence type="ECO:0000256" key="1">
    <source>
        <dbReference type="ARBA" id="ARBA00007992"/>
    </source>
</evidence>
<dbReference type="GO" id="GO:0044550">
    <property type="term" value="P:secondary metabolite biosynthetic process"/>
    <property type="evidence" value="ECO:0007669"/>
    <property type="project" value="TreeGrafter"/>
</dbReference>
<feature type="compositionally biased region" description="Polar residues" evidence="5">
    <location>
        <begin position="264"/>
        <end position="278"/>
    </location>
</feature>
<evidence type="ECO:0000313" key="7">
    <source>
        <dbReference type="EMBL" id="TPX12420.1"/>
    </source>
</evidence>
<comment type="similarity">
    <text evidence="1">Belongs to the paxM FAD-dependent monooxygenase family.</text>
</comment>
<name>A0A507B6Z8_9PEZI</name>
<dbReference type="Proteomes" id="UP000319257">
    <property type="component" value="Unassembled WGS sequence"/>
</dbReference>
<feature type="compositionally biased region" description="Low complexity" evidence="5">
    <location>
        <begin position="250"/>
        <end position="263"/>
    </location>
</feature>
<dbReference type="AlphaFoldDB" id="A0A507B6Z8"/>
<feature type="region of interest" description="Disordered" evidence="5">
    <location>
        <begin position="248"/>
        <end position="281"/>
    </location>
</feature>
<gene>
    <name evidence="7" type="ORF">E0L32_006832</name>
</gene>
<dbReference type="GO" id="GO:0071949">
    <property type="term" value="F:FAD binding"/>
    <property type="evidence" value="ECO:0007669"/>
    <property type="project" value="InterPro"/>
</dbReference>
<dbReference type="InParanoid" id="A0A507B6Z8"/>
<dbReference type="InterPro" id="IPR036188">
    <property type="entry name" value="FAD/NAD-bd_sf"/>
</dbReference>
<feature type="domain" description="FAD-binding" evidence="6">
    <location>
        <begin position="12"/>
        <end position="175"/>
    </location>
</feature>
<evidence type="ECO:0000256" key="5">
    <source>
        <dbReference type="SAM" id="MobiDB-lite"/>
    </source>
</evidence>
<dbReference type="PANTHER" id="PTHR46720">
    <property type="entry name" value="HYDROXYLASE, PUTATIVE (AFU_ORTHOLOGUE AFUA_3G01460)-RELATED"/>
    <property type="match status" value="1"/>
</dbReference>
<dbReference type="STRING" id="1093900.A0A507B6Z8"/>
<feature type="domain" description="FAD-binding" evidence="6">
    <location>
        <begin position="305"/>
        <end position="367"/>
    </location>
</feature>
<sequence length="462" mass="50180">MTIDPEGEAPFKVAIVGAGITGISLAIGLQARNVPFAVYERARSFREVGAGIGLSENAERAMTAVAPSVREAFEKVAMPNGEDYFQWVDGFNTDRLIFRLHVGDNGFRGCRRSDFLEELIKVLPEGTVKWGKELRSIEEDSPDGRTTLVFKDGTDARADIVVGCDGIRSRVRQLLLGEQDPASHAGYTHKYCFRSLAPMDEALKAIGPYRASTRFMYNGPDAHIITYPVAEGSVLNIVVFVTDTNPWHPNSEGESNAENSGNNITTISTGGRNVTHTGKGSREGALSALEGWHPTARAIAGLLPTGDIEKWAVFDMLDHPAGSYARGTTCLAGDAAHAAGPHLGAGAGFGIEDAVFLATLIAQAADGVKADGPEGKGELGTRKNELASEALRVYSDVRYERTQWLIGATRDAVALFQWQKDDRGADHDRFAREITRLFHKIWHYDLDLEVKQARAKLAGRLT</sequence>
<dbReference type="Pfam" id="PF01494">
    <property type="entry name" value="FAD_binding_3"/>
    <property type="match status" value="2"/>
</dbReference>
<dbReference type="InterPro" id="IPR051104">
    <property type="entry name" value="FAD_monoxygenase"/>
</dbReference>
<evidence type="ECO:0000259" key="6">
    <source>
        <dbReference type="Pfam" id="PF01494"/>
    </source>
</evidence>
<evidence type="ECO:0000256" key="2">
    <source>
        <dbReference type="ARBA" id="ARBA00022630"/>
    </source>
</evidence>
<dbReference type="InterPro" id="IPR002938">
    <property type="entry name" value="FAD-bd"/>
</dbReference>
<dbReference type="PANTHER" id="PTHR46720:SF3">
    <property type="entry name" value="FAD-BINDING DOMAIN-CONTAINING PROTEIN-RELATED"/>
    <property type="match status" value="1"/>
</dbReference>
<proteinExistence type="inferred from homology"/>
<dbReference type="RefSeq" id="XP_030994131.1">
    <property type="nucleotide sequence ID" value="XM_031141508.1"/>
</dbReference>
<keyword evidence="4" id="KW-0560">Oxidoreductase</keyword>